<keyword evidence="4" id="KW-1185">Reference proteome</keyword>
<dbReference type="Proteomes" id="UP000681722">
    <property type="component" value="Unassembled WGS sequence"/>
</dbReference>
<evidence type="ECO:0000313" key="2">
    <source>
        <dbReference type="EMBL" id="CAF1279192.1"/>
    </source>
</evidence>
<name>A0A815C561_9BILA</name>
<sequence>MSYSHCARVSAARLSDLQCLIQQRGDALDYNFESVDDNCLLSIPSFMSNFRTSSTAVSSPLTSLQQTDDLTGDEPPPPLSFKYEDLEPSSVHAQYDDIIVETLKVRTTLPLRTQLKV</sequence>
<dbReference type="EMBL" id="CAJNOQ010011537">
    <property type="protein sequence ID" value="CAF1279192.1"/>
    <property type="molecule type" value="Genomic_DNA"/>
</dbReference>
<accession>A0A815C561</accession>
<reference evidence="2" key="1">
    <citation type="submission" date="2021-02" db="EMBL/GenBank/DDBJ databases">
        <authorList>
            <person name="Nowell W R."/>
        </authorList>
    </citation>
    <scope>NUCLEOTIDE SEQUENCE</scope>
</reference>
<comment type="caution">
    <text evidence="2">The sequence shown here is derived from an EMBL/GenBank/DDBJ whole genome shotgun (WGS) entry which is preliminary data.</text>
</comment>
<feature type="compositionally biased region" description="Polar residues" evidence="1">
    <location>
        <begin position="55"/>
        <end position="69"/>
    </location>
</feature>
<feature type="region of interest" description="Disordered" evidence="1">
    <location>
        <begin position="55"/>
        <end position="80"/>
    </location>
</feature>
<dbReference type="OrthoDB" id="6159439at2759"/>
<organism evidence="2 4">
    <name type="scientific">Didymodactylos carnosus</name>
    <dbReference type="NCBI Taxonomy" id="1234261"/>
    <lineage>
        <taxon>Eukaryota</taxon>
        <taxon>Metazoa</taxon>
        <taxon>Spiralia</taxon>
        <taxon>Gnathifera</taxon>
        <taxon>Rotifera</taxon>
        <taxon>Eurotatoria</taxon>
        <taxon>Bdelloidea</taxon>
        <taxon>Philodinida</taxon>
        <taxon>Philodinidae</taxon>
        <taxon>Didymodactylos</taxon>
    </lineage>
</organism>
<evidence type="ECO:0000313" key="3">
    <source>
        <dbReference type="EMBL" id="CAF4073079.1"/>
    </source>
</evidence>
<dbReference type="Proteomes" id="UP000663829">
    <property type="component" value="Unassembled WGS sequence"/>
</dbReference>
<dbReference type="EMBL" id="CAJOBC010027039">
    <property type="protein sequence ID" value="CAF4073079.1"/>
    <property type="molecule type" value="Genomic_DNA"/>
</dbReference>
<proteinExistence type="predicted"/>
<protein>
    <submittedName>
        <fullName evidence="2">Uncharacterized protein</fullName>
    </submittedName>
</protein>
<evidence type="ECO:0000256" key="1">
    <source>
        <dbReference type="SAM" id="MobiDB-lite"/>
    </source>
</evidence>
<dbReference type="AlphaFoldDB" id="A0A815C561"/>
<gene>
    <name evidence="2" type="ORF">GPM918_LOCUS27470</name>
    <name evidence="3" type="ORF">SRO942_LOCUS27802</name>
</gene>
<evidence type="ECO:0000313" key="4">
    <source>
        <dbReference type="Proteomes" id="UP000663829"/>
    </source>
</evidence>